<evidence type="ECO:0000313" key="5">
    <source>
        <dbReference type="Proteomes" id="UP000002051"/>
    </source>
</evidence>
<dbReference type="Pfam" id="PF01535">
    <property type="entry name" value="PPR"/>
    <property type="match status" value="5"/>
</dbReference>
<dbReference type="GO" id="GO:0009451">
    <property type="term" value="P:RNA modification"/>
    <property type="evidence" value="ECO:0000318"/>
    <property type="project" value="GO_Central"/>
</dbReference>
<dbReference type="InterPro" id="IPR011990">
    <property type="entry name" value="TPR-like_helical_dom_sf"/>
</dbReference>
<dbReference type="EMBL" id="CM001219">
    <property type="protein sequence ID" value="AES72375.1"/>
    <property type="molecule type" value="Genomic_DNA"/>
</dbReference>
<organism evidence="3 5">
    <name type="scientific">Medicago truncatula</name>
    <name type="common">Barrel medic</name>
    <name type="synonym">Medicago tribuloides</name>
    <dbReference type="NCBI Taxonomy" id="3880"/>
    <lineage>
        <taxon>Eukaryota</taxon>
        <taxon>Viridiplantae</taxon>
        <taxon>Streptophyta</taxon>
        <taxon>Embryophyta</taxon>
        <taxon>Tracheophyta</taxon>
        <taxon>Spermatophyta</taxon>
        <taxon>Magnoliopsida</taxon>
        <taxon>eudicotyledons</taxon>
        <taxon>Gunneridae</taxon>
        <taxon>Pentapetalae</taxon>
        <taxon>rosids</taxon>
        <taxon>fabids</taxon>
        <taxon>Fabales</taxon>
        <taxon>Fabaceae</taxon>
        <taxon>Papilionoideae</taxon>
        <taxon>50 kb inversion clade</taxon>
        <taxon>NPAAA clade</taxon>
        <taxon>Hologalegina</taxon>
        <taxon>IRL clade</taxon>
        <taxon>Trifolieae</taxon>
        <taxon>Medicago</taxon>
    </lineage>
</organism>
<reference evidence="3 5" key="2">
    <citation type="journal article" date="2014" name="BMC Genomics">
        <title>An improved genome release (version Mt4.0) for the model legume Medicago truncatula.</title>
        <authorList>
            <person name="Tang H."/>
            <person name="Krishnakumar V."/>
            <person name="Bidwell S."/>
            <person name="Rosen B."/>
            <person name="Chan A."/>
            <person name="Zhou S."/>
            <person name="Gentzbittel L."/>
            <person name="Childs K.L."/>
            <person name="Yandell M."/>
            <person name="Gundlach H."/>
            <person name="Mayer K.F."/>
            <person name="Schwartz D.C."/>
            <person name="Town C.D."/>
        </authorList>
    </citation>
    <scope>GENOME REANNOTATION</scope>
    <source>
        <strain evidence="4 5">cv. Jemalong A17</strain>
    </source>
</reference>
<dbReference type="OMA" id="SQMIGGF"/>
<dbReference type="eggNOG" id="KOG4197">
    <property type="taxonomic scope" value="Eukaryota"/>
</dbReference>
<keyword evidence="1" id="KW-0677">Repeat</keyword>
<dbReference type="Pfam" id="PF13041">
    <property type="entry name" value="PPR_2"/>
    <property type="match status" value="2"/>
</dbReference>
<dbReference type="PANTHER" id="PTHR47926:SF484">
    <property type="entry name" value="PENTATRICOPEPTIDE REPEAT-CONTAINING PROTEIN"/>
    <property type="match status" value="1"/>
</dbReference>
<dbReference type="AlphaFoldDB" id="G7J5M1"/>
<dbReference type="Proteomes" id="UP000002051">
    <property type="component" value="Chromosome 3"/>
</dbReference>
<feature type="repeat" description="PPR" evidence="2">
    <location>
        <begin position="116"/>
        <end position="150"/>
    </location>
</feature>
<dbReference type="SUPFAM" id="SSF48452">
    <property type="entry name" value="TPR-like"/>
    <property type="match status" value="1"/>
</dbReference>
<protein>
    <submittedName>
        <fullName evidence="3">Pentatricopeptide (PPR) repeat protein</fullName>
    </submittedName>
</protein>
<feature type="repeat" description="PPR" evidence="2">
    <location>
        <begin position="343"/>
        <end position="377"/>
    </location>
</feature>
<dbReference type="GO" id="GO:0003723">
    <property type="term" value="F:RNA binding"/>
    <property type="evidence" value="ECO:0000318"/>
    <property type="project" value="GO_Central"/>
</dbReference>
<gene>
    <name evidence="3" type="ordered locus">MTR_3g089880</name>
</gene>
<keyword evidence="5" id="KW-1185">Reference proteome</keyword>
<dbReference type="PaxDb" id="3880-AES72375"/>
<feature type="repeat" description="PPR" evidence="2">
    <location>
        <begin position="180"/>
        <end position="214"/>
    </location>
</feature>
<dbReference type="InterPro" id="IPR002885">
    <property type="entry name" value="PPR_rpt"/>
</dbReference>
<dbReference type="Gene3D" id="1.25.40.10">
    <property type="entry name" value="Tetratricopeptide repeat domain"/>
    <property type="match status" value="4"/>
</dbReference>
<dbReference type="FunFam" id="1.25.40.10:FF:000345">
    <property type="entry name" value="Pentatricopeptide repeat-containing protein"/>
    <property type="match status" value="1"/>
</dbReference>
<dbReference type="FunFam" id="1.25.40.10:FF:000348">
    <property type="entry name" value="Pentatricopeptide repeat-containing protein chloroplastic"/>
    <property type="match status" value="1"/>
</dbReference>
<dbReference type="PANTHER" id="PTHR47926">
    <property type="entry name" value="PENTATRICOPEPTIDE REPEAT-CONTAINING PROTEIN"/>
    <property type="match status" value="1"/>
</dbReference>
<dbReference type="PROSITE" id="PS51375">
    <property type="entry name" value="PPR"/>
    <property type="match status" value="5"/>
</dbReference>
<proteinExistence type="predicted"/>
<dbReference type="EnsemblPlants" id="AES72375">
    <property type="protein sequence ID" value="AES72375"/>
    <property type="gene ID" value="MTR_3g089880"/>
</dbReference>
<reference evidence="4" key="3">
    <citation type="submission" date="2015-04" db="UniProtKB">
        <authorList>
            <consortium name="EnsemblPlants"/>
        </authorList>
    </citation>
    <scope>IDENTIFICATION</scope>
    <source>
        <strain evidence="4">cv. Jemalong A17</strain>
    </source>
</reference>
<evidence type="ECO:0000313" key="3">
    <source>
        <dbReference type="EMBL" id="AES72375.1"/>
    </source>
</evidence>
<evidence type="ECO:0000256" key="1">
    <source>
        <dbReference type="ARBA" id="ARBA00022737"/>
    </source>
</evidence>
<evidence type="ECO:0000313" key="4">
    <source>
        <dbReference type="EnsemblPlants" id="AES72375"/>
    </source>
</evidence>
<dbReference type="InterPro" id="IPR046848">
    <property type="entry name" value="E_motif"/>
</dbReference>
<sequence length="616" mass="67755">MQQVKKIGGITKSFNPSNWSHSIRNNSTNQASLKRALVLYKQTRHDTTHDPTVIPQLLKACDSHPFLPYVKSLHAESIKAGSDVDVFIGTAIVAAYAKCGVVCDARKVFDLMPERNVVTWNAMIGGYLRNGDAKSALLAFEEMPGKTRVSWSQMIGGFARNGDTLTARKFFDKVPYELKDVVIWTVMVDGYAKKGEMEDAREVFELMPERNYFVWSSMVCGYCKKGDVMEAEAIFRRIPVRNLEIWNSMIAGYVQNGCGEKALEAFGEMGVDGFEPDEFTVVSVLSACAQLGDLDAGKQMHHMIECKGIAVNQFVLSGLIDMYAKCGDLVNARLVFESCNERNVFCWNAMIAGFAVNGQCNEVLEYLDRMQESNIRLDAVTFITVLSACAHGGLMSEALEVISKMEEYGIEMGIRHYGCMVDLLGRAGKLKEAYELIKRMPMKPNETVLGAMIGACWIHSDMKMAEQVMKMIGADSAACVNSHNVLLSNIYAASEKWEKAEMIRSSMVDGGSEKIPGYSSIILSNSAVDLSISKEISRQMNGLSADEGLYADNTFPAVAWSGRAVSVLVPANWSAKTTGGLKLCWGLMPGFVDGSRVNAAVLVVSHNNIAWEASRS</sequence>
<dbReference type="Pfam" id="PF20431">
    <property type="entry name" value="E_motif"/>
    <property type="match status" value="1"/>
</dbReference>
<evidence type="ECO:0000256" key="2">
    <source>
        <dbReference type="PROSITE-ProRule" id="PRU00708"/>
    </source>
</evidence>
<dbReference type="HOGENOM" id="CLU_002706_0_1_1"/>
<name>G7J5M1_MEDTR</name>
<feature type="repeat" description="PPR" evidence="2">
    <location>
        <begin position="378"/>
        <end position="412"/>
    </location>
</feature>
<feature type="repeat" description="PPR" evidence="2">
    <location>
        <begin position="242"/>
        <end position="276"/>
    </location>
</feature>
<dbReference type="InterPro" id="IPR046960">
    <property type="entry name" value="PPR_At4g14850-like_plant"/>
</dbReference>
<accession>G7J5M1</accession>
<reference evidence="3 5" key="1">
    <citation type="journal article" date="2011" name="Nature">
        <title>The Medicago genome provides insight into the evolution of rhizobial symbioses.</title>
        <authorList>
            <person name="Young N.D."/>
            <person name="Debelle F."/>
            <person name="Oldroyd G.E."/>
            <person name="Geurts R."/>
            <person name="Cannon S.B."/>
            <person name="Udvardi M.K."/>
            <person name="Benedito V.A."/>
            <person name="Mayer K.F."/>
            <person name="Gouzy J."/>
            <person name="Schoof H."/>
            <person name="Van de Peer Y."/>
            <person name="Proost S."/>
            <person name="Cook D.R."/>
            <person name="Meyers B.C."/>
            <person name="Spannagl M."/>
            <person name="Cheung F."/>
            <person name="De Mita S."/>
            <person name="Krishnakumar V."/>
            <person name="Gundlach H."/>
            <person name="Zhou S."/>
            <person name="Mudge J."/>
            <person name="Bharti A.K."/>
            <person name="Murray J.D."/>
            <person name="Naoumkina M.A."/>
            <person name="Rosen B."/>
            <person name="Silverstein K.A."/>
            <person name="Tang H."/>
            <person name="Rombauts S."/>
            <person name="Zhao P.X."/>
            <person name="Zhou P."/>
            <person name="Barbe V."/>
            <person name="Bardou P."/>
            <person name="Bechner M."/>
            <person name="Bellec A."/>
            <person name="Berger A."/>
            <person name="Berges H."/>
            <person name="Bidwell S."/>
            <person name="Bisseling T."/>
            <person name="Choisne N."/>
            <person name="Couloux A."/>
            <person name="Denny R."/>
            <person name="Deshpande S."/>
            <person name="Dai X."/>
            <person name="Doyle J.J."/>
            <person name="Dudez A.M."/>
            <person name="Farmer A.D."/>
            <person name="Fouteau S."/>
            <person name="Franken C."/>
            <person name="Gibelin C."/>
            <person name="Gish J."/>
            <person name="Goldstein S."/>
            <person name="Gonzalez A.J."/>
            <person name="Green P.J."/>
            <person name="Hallab A."/>
            <person name="Hartog M."/>
            <person name="Hua A."/>
            <person name="Humphray S.J."/>
            <person name="Jeong D.H."/>
            <person name="Jing Y."/>
            <person name="Jocker A."/>
            <person name="Kenton S.M."/>
            <person name="Kim D.J."/>
            <person name="Klee K."/>
            <person name="Lai H."/>
            <person name="Lang C."/>
            <person name="Lin S."/>
            <person name="Macmil S.L."/>
            <person name="Magdelenat G."/>
            <person name="Matthews L."/>
            <person name="McCorrison J."/>
            <person name="Monaghan E.L."/>
            <person name="Mun J.H."/>
            <person name="Najar F.Z."/>
            <person name="Nicholson C."/>
            <person name="Noirot C."/>
            <person name="O'Bleness M."/>
            <person name="Paule C.R."/>
            <person name="Poulain J."/>
            <person name="Prion F."/>
            <person name="Qin B."/>
            <person name="Qu C."/>
            <person name="Retzel E.F."/>
            <person name="Riddle C."/>
            <person name="Sallet E."/>
            <person name="Samain S."/>
            <person name="Samson N."/>
            <person name="Sanders I."/>
            <person name="Saurat O."/>
            <person name="Scarpelli C."/>
            <person name="Schiex T."/>
            <person name="Segurens B."/>
            <person name="Severin A.J."/>
            <person name="Sherrier D.J."/>
            <person name="Shi R."/>
            <person name="Sims S."/>
            <person name="Singer S.R."/>
            <person name="Sinharoy S."/>
            <person name="Sterck L."/>
            <person name="Viollet A."/>
            <person name="Wang B.B."/>
            <person name="Wang K."/>
            <person name="Wang M."/>
            <person name="Wang X."/>
            <person name="Warfsmann J."/>
            <person name="Weissenbach J."/>
            <person name="White D.D."/>
            <person name="White J.D."/>
            <person name="Wiley G.B."/>
            <person name="Wincker P."/>
            <person name="Xing Y."/>
            <person name="Yang L."/>
            <person name="Yao Z."/>
            <person name="Ying F."/>
            <person name="Zhai J."/>
            <person name="Zhou L."/>
            <person name="Zuber A."/>
            <person name="Denarie J."/>
            <person name="Dixon R.A."/>
            <person name="May G.D."/>
            <person name="Schwartz D.C."/>
            <person name="Rogers J."/>
            <person name="Quetier F."/>
            <person name="Town C.D."/>
            <person name="Roe B.A."/>
        </authorList>
    </citation>
    <scope>NUCLEOTIDE SEQUENCE [LARGE SCALE GENOMIC DNA]</scope>
    <source>
        <strain evidence="3">A17</strain>
        <strain evidence="4 5">cv. Jemalong A17</strain>
    </source>
</reference>
<dbReference type="NCBIfam" id="TIGR00756">
    <property type="entry name" value="PPR"/>
    <property type="match status" value="6"/>
</dbReference>